<sequence>MSAPTTMVDDFSKLFSDPSKVVFCAYMNLGLLCLDGTNNKITLVSTVASTAGNLKWYLARSRRYLCARHHQQLRNFKELSRIKWKQTSSNWSQDRCSRRYERKLLDECLAVKPRKCVGATVRILFKMSNPPHEPGRQQFGAVCR</sequence>
<protein>
    <submittedName>
        <fullName evidence="2">Uncharacterized protein</fullName>
    </submittedName>
</protein>
<evidence type="ECO:0000313" key="1">
    <source>
        <dbReference type="Proteomes" id="UP000887574"/>
    </source>
</evidence>
<keyword evidence="1" id="KW-1185">Reference proteome</keyword>
<accession>A0A915E2R8</accession>
<proteinExistence type="predicted"/>
<dbReference type="WBParaSite" id="jg26341">
    <property type="protein sequence ID" value="jg26341"/>
    <property type="gene ID" value="jg26341"/>
</dbReference>
<dbReference type="AlphaFoldDB" id="A0A915E2R8"/>
<name>A0A915E2R8_9BILA</name>
<reference evidence="2" key="1">
    <citation type="submission" date="2022-11" db="UniProtKB">
        <authorList>
            <consortium name="WormBaseParasite"/>
        </authorList>
    </citation>
    <scope>IDENTIFICATION</scope>
</reference>
<evidence type="ECO:0000313" key="2">
    <source>
        <dbReference type="WBParaSite" id="jg26341"/>
    </source>
</evidence>
<dbReference type="Proteomes" id="UP000887574">
    <property type="component" value="Unplaced"/>
</dbReference>
<organism evidence="1 2">
    <name type="scientific">Ditylenchus dipsaci</name>
    <dbReference type="NCBI Taxonomy" id="166011"/>
    <lineage>
        <taxon>Eukaryota</taxon>
        <taxon>Metazoa</taxon>
        <taxon>Ecdysozoa</taxon>
        <taxon>Nematoda</taxon>
        <taxon>Chromadorea</taxon>
        <taxon>Rhabditida</taxon>
        <taxon>Tylenchina</taxon>
        <taxon>Tylenchomorpha</taxon>
        <taxon>Sphaerularioidea</taxon>
        <taxon>Anguinidae</taxon>
        <taxon>Anguininae</taxon>
        <taxon>Ditylenchus</taxon>
    </lineage>
</organism>